<protein>
    <recommendedName>
        <fullName evidence="3">Lipoprotein</fullName>
    </recommendedName>
</protein>
<gene>
    <name evidence="2" type="ORF">PFR_JS10_79</name>
</gene>
<evidence type="ECO:0000256" key="1">
    <source>
        <dbReference type="SAM" id="SignalP"/>
    </source>
</evidence>
<dbReference type="EMBL" id="LT576035">
    <property type="protein sequence ID" value="SBN37722.1"/>
    <property type="molecule type" value="Genomic_DNA"/>
</dbReference>
<dbReference type="AlphaFoldDB" id="A0A2C7APW2"/>
<proteinExistence type="predicted"/>
<sequence>MKSMRLYSKMAFLGLCVSLLAVGGCSRSHDDNSMDGFQTEAEYNAEAARLIWPPGRPAPSPRHHLETNVYNEVGGGATDADIHWLCAWEVHYLGDPATRASDTLSELPKYKGLHAYAEAYDVSAKEWFDKVLSSLELGDAGPLQRDVTANCMVE</sequence>
<feature type="chain" id="PRO_5038346855" description="Lipoprotein" evidence="1">
    <location>
        <begin position="24"/>
        <end position="154"/>
    </location>
</feature>
<dbReference type="PROSITE" id="PS51257">
    <property type="entry name" value="PROKAR_LIPOPROTEIN"/>
    <property type="match status" value="1"/>
</dbReference>
<feature type="signal peptide" evidence="1">
    <location>
        <begin position="1"/>
        <end position="23"/>
    </location>
</feature>
<evidence type="ECO:0000313" key="2">
    <source>
        <dbReference type="EMBL" id="SBN37722.1"/>
    </source>
</evidence>
<reference evidence="2" key="1">
    <citation type="submission" date="2016-05" db="EMBL/GenBank/DDBJ databases">
        <authorList>
            <person name="Lavstsen T."/>
            <person name="Jespersen J.S."/>
        </authorList>
    </citation>
    <scope>NUCLEOTIDE SEQUENCE</scope>
    <source>
        <strain evidence="2">PFRJS10</strain>
    </source>
</reference>
<name>A0A2C7APW2_9ACTN</name>
<keyword evidence="1" id="KW-0732">Signal</keyword>
<accession>A0A2C7APW2</accession>
<organism evidence="2">
    <name type="scientific">Propionibacterium freudenreichii</name>
    <dbReference type="NCBI Taxonomy" id="1744"/>
    <lineage>
        <taxon>Bacteria</taxon>
        <taxon>Bacillati</taxon>
        <taxon>Actinomycetota</taxon>
        <taxon>Actinomycetes</taxon>
        <taxon>Propionibacteriales</taxon>
        <taxon>Propionibacteriaceae</taxon>
        <taxon>Propionibacterium</taxon>
    </lineage>
</organism>
<evidence type="ECO:0008006" key="3">
    <source>
        <dbReference type="Google" id="ProtNLM"/>
    </source>
</evidence>